<evidence type="ECO:0000313" key="4">
    <source>
        <dbReference type="Proteomes" id="UP001500483"/>
    </source>
</evidence>
<dbReference type="PRINTS" id="PR00359">
    <property type="entry name" value="BP450"/>
</dbReference>
<organism evidence="3 4">
    <name type="scientific">Saccharopolyspora gregorii</name>
    <dbReference type="NCBI Taxonomy" id="33914"/>
    <lineage>
        <taxon>Bacteria</taxon>
        <taxon>Bacillati</taxon>
        <taxon>Actinomycetota</taxon>
        <taxon>Actinomycetes</taxon>
        <taxon>Pseudonocardiales</taxon>
        <taxon>Pseudonocardiaceae</taxon>
        <taxon>Saccharopolyspora</taxon>
    </lineage>
</organism>
<sequence length="418" mass="45785">MRPADPGTADRPGCPVRHDGTVALHGPQFTEDPAGLYRRMRAEHGPVVPIELEGGVPAWFVGDYREINEVCGDPRVFARAPHRWRHWDRVPEGWSLLPYVAAQPSMGFTEGDEYRTRVEIFADVLGGYDQFELQAHCEQHADRLIDGFATGGEAELIAQYADALPLYVLAQVCGVAPEQTEGLVHDMTGSIGGGDSTAALDRIVRRMHSMVAAKRENPGPDLTSRMLRHQDRVTDEQIAYDMLITMTAGHLTVAHWIGNTMRLMLTDERFAIGLAGGRRSVGQALNEVLWEETPTQNYIGRYATQDVQLGGRLIRAGDMLVLGLAAGNTDPRIRPGSYADSVGNNAFLSFGIGDRGCPHPAPEVAETIARAGIEVLLDRLPDIRLAVPPGELRWIPSVWMRGLTALPVRFSPSYVVGA</sequence>
<comment type="caution">
    <text evidence="3">The sequence shown here is derived from an EMBL/GenBank/DDBJ whole genome shotgun (WGS) entry which is preliminary data.</text>
</comment>
<dbReference type="InterPro" id="IPR002397">
    <property type="entry name" value="Cyt_P450_B"/>
</dbReference>
<feature type="region of interest" description="Disordered" evidence="2">
    <location>
        <begin position="1"/>
        <end position="20"/>
    </location>
</feature>
<dbReference type="CDD" id="cd20623">
    <property type="entry name" value="CYP_unk"/>
    <property type="match status" value="1"/>
</dbReference>
<evidence type="ECO:0000256" key="2">
    <source>
        <dbReference type="SAM" id="MobiDB-lite"/>
    </source>
</evidence>
<reference evidence="4" key="1">
    <citation type="journal article" date="2019" name="Int. J. Syst. Evol. Microbiol.">
        <title>The Global Catalogue of Microorganisms (GCM) 10K type strain sequencing project: providing services to taxonomists for standard genome sequencing and annotation.</title>
        <authorList>
            <consortium name="The Broad Institute Genomics Platform"/>
            <consortium name="The Broad Institute Genome Sequencing Center for Infectious Disease"/>
            <person name="Wu L."/>
            <person name="Ma J."/>
        </authorList>
    </citation>
    <scope>NUCLEOTIDE SEQUENCE [LARGE SCALE GENOMIC DNA]</scope>
    <source>
        <strain evidence="4">JCM 9687</strain>
    </source>
</reference>
<dbReference type="PANTHER" id="PTHR46696:SF1">
    <property type="entry name" value="CYTOCHROME P450 YJIB-RELATED"/>
    <property type="match status" value="1"/>
</dbReference>
<dbReference type="EMBL" id="BAAAYK010000038">
    <property type="protein sequence ID" value="GAA3361650.1"/>
    <property type="molecule type" value="Genomic_DNA"/>
</dbReference>
<keyword evidence="4" id="KW-1185">Reference proteome</keyword>
<accession>A0ABP6RVZ5</accession>
<gene>
    <name evidence="3" type="ORF">GCM10020366_46450</name>
</gene>
<protein>
    <submittedName>
        <fullName evidence="3">Cytochrome P450</fullName>
    </submittedName>
</protein>
<evidence type="ECO:0000313" key="3">
    <source>
        <dbReference type="EMBL" id="GAA3361650.1"/>
    </source>
</evidence>
<name>A0ABP6RVZ5_9PSEU</name>
<proteinExistence type="inferred from homology"/>
<dbReference type="PANTHER" id="PTHR46696">
    <property type="entry name" value="P450, PUTATIVE (EUROFUNG)-RELATED"/>
    <property type="match status" value="1"/>
</dbReference>
<evidence type="ECO:0000256" key="1">
    <source>
        <dbReference type="ARBA" id="ARBA00010617"/>
    </source>
</evidence>
<dbReference type="InterPro" id="IPR036396">
    <property type="entry name" value="Cyt_P450_sf"/>
</dbReference>
<dbReference type="RefSeq" id="WP_258342170.1">
    <property type="nucleotide sequence ID" value="NZ_BAAAYK010000038.1"/>
</dbReference>
<comment type="similarity">
    <text evidence="1">Belongs to the cytochrome P450 family.</text>
</comment>
<dbReference type="SUPFAM" id="SSF48264">
    <property type="entry name" value="Cytochrome P450"/>
    <property type="match status" value="1"/>
</dbReference>
<dbReference type="Proteomes" id="UP001500483">
    <property type="component" value="Unassembled WGS sequence"/>
</dbReference>
<dbReference type="Gene3D" id="1.10.630.10">
    <property type="entry name" value="Cytochrome P450"/>
    <property type="match status" value="1"/>
</dbReference>